<dbReference type="Pfam" id="PF06839">
    <property type="entry name" value="Zn_ribbon_GRF"/>
    <property type="match status" value="1"/>
</dbReference>
<sequence>MVLCFCGKVAVVKTSWTPLNLGRRFFACPMNDSVCGFIGWLDPPMCARSKAIIPGLLRNLNSVQERCNELVRGMNMLQDQCNGLICKNNILVANVRALKDDNLKLKMYMFGSWFFFVIVFFYIWFV</sequence>
<feature type="domain" description="GRF-type" evidence="6">
    <location>
        <begin position="4"/>
        <end position="44"/>
    </location>
</feature>
<dbReference type="PROSITE" id="PS51999">
    <property type="entry name" value="ZF_GRF"/>
    <property type="match status" value="1"/>
</dbReference>
<dbReference type="AlphaFoldDB" id="A0AA35VWC8"/>
<evidence type="ECO:0000259" key="6">
    <source>
        <dbReference type="PROSITE" id="PS51999"/>
    </source>
</evidence>
<reference evidence="7" key="1">
    <citation type="submission" date="2023-04" db="EMBL/GenBank/DDBJ databases">
        <authorList>
            <person name="Vijverberg K."/>
            <person name="Xiong W."/>
            <person name="Schranz E."/>
        </authorList>
    </citation>
    <scope>NUCLEOTIDE SEQUENCE</scope>
</reference>
<gene>
    <name evidence="7" type="ORF">LSALG_LOCUS11498</name>
</gene>
<dbReference type="GO" id="GO:0008270">
    <property type="term" value="F:zinc ion binding"/>
    <property type="evidence" value="ECO:0007669"/>
    <property type="project" value="UniProtKB-KW"/>
</dbReference>
<keyword evidence="2 4" id="KW-0863">Zinc-finger</keyword>
<evidence type="ECO:0000313" key="8">
    <source>
        <dbReference type="Proteomes" id="UP001177003"/>
    </source>
</evidence>
<proteinExistence type="predicted"/>
<dbReference type="EMBL" id="OX465078">
    <property type="protein sequence ID" value="CAI9271222.1"/>
    <property type="molecule type" value="Genomic_DNA"/>
</dbReference>
<dbReference type="PANTHER" id="PTHR33248">
    <property type="entry name" value="ZINC ION-BINDING PROTEIN"/>
    <property type="match status" value="1"/>
</dbReference>
<keyword evidence="5" id="KW-0812">Transmembrane</keyword>
<evidence type="ECO:0000256" key="3">
    <source>
        <dbReference type="ARBA" id="ARBA00022833"/>
    </source>
</evidence>
<organism evidence="7 8">
    <name type="scientific">Lactuca saligna</name>
    <name type="common">Willowleaf lettuce</name>
    <dbReference type="NCBI Taxonomy" id="75948"/>
    <lineage>
        <taxon>Eukaryota</taxon>
        <taxon>Viridiplantae</taxon>
        <taxon>Streptophyta</taxon>
        <taxon>Embryophyta</taxon>
        <taxon>Tracheophyta</taxon>
        <taxon>Spermatophyta</taxon>
        <taxon>Magnoliopsida</taxon>
        <taxon>eudicotyledons</taxon>
        <taxon>Gunneridae</taxon>
        <taxon>Pentapetalae</taxon>
        <taxon>asterids</taxon>
        <taxon>campanulids</taxon>
        <taxon>Asterales</taxon>
        <taxon>Asteraceae</taxon>
        <taxon>Cichorioideae</taxon>
        <taxon>Cichorieae</taxon>
        <taxon>Lactucinae</taxon>
        <taxon>Lactuca</taxon>
    </lineage>
</organism>
<name>A0AA35VWC8_LACSI</name>
<evidence type="ECO:0000256" key="5">
    <source>
        <dbReference type="SAM" id="Phobius"/>
    </source>
</evidence>
<dbReference type="Proteomes" id="UP001177003">
    <property type="component" value="Chromosome 2"/>
</dbReference>
<dbReference type="InterPro" id="IPR010666">
    <property type="entry name" value="Znf_GRF"/>
</dbReference>
<keyword evidence="3" id="KW-0862">Zinc</keyword>
<keyword evidence="5" id="KW-0472">Membrane</keyword>
<evidence type="ECO:0000313" key="7">
    <source>
        <dbReference type="EMBL" id="CAI9271222.1"/>
    </source>
</evidence>
<evidence type="ECO:0000256" key="4">
    <source>
        <dbReference type="PROSITE-ProRule" id="PRU01343"/>
    </source>
</evidence>
<keyword evidence="8" id="KW-1185">Reference proteome</keyword>
<keyword evidence="1" id="KW-0479">Metal-binding</keyword>
<evidence type="ECO:0000256" key="1">
    <source>
        <dbReference type="ARBA" id="ARBA00022723"/>
    </source>
</evidence>
<evidence type="ECO:0000256" key="2">
    <source>
        <dbReference type="ARBA" id="ARBA00022771"/>
    </source>
</evidence>
<accession>A0AA35VWC8</accession>
<feature type="transmembrane region" description="Helical" evidence="5">
    <location>
        <begin position="107"/>
        <end position="125"/>
    </location>
</feature>
<protein>
    <recommendedName>
        <fullName evidence="6">GRF-type domain-containing protein</fullName>
    </recommendedName>
</protein>
<keyword evidence="5" id="KW-1133">Transmembrane helix</keyword>